<dbReference type="OrthoDB" id="7665907at2"/>
<dbReference type="InterPro" id="IPR029044">
    <property type="entry name" value="Nucleotide-diphossugar_trans"/>
</dbReference>
<evidence type="ECO:0000313" key="6">
    <source>
        <dbReference type="Proteomes" id="UP000198767"/>
    </source>
</evidence>
<dbReference type="GO" id="GO:0016757">
    <property type="term" value="F:glycosyltransferase activity"/>
    <property type="evidence" value="ECO:0007669"/>
    <property type="project" value="UniProtKB-KW"/>
</dbReference>
<dbReference type="SUPFAM" id="SSF53448">
    <property type="entry name" value="Nucleotide-diphospho-sugar transferases"/>
    <property type="match status" value="1"/>
</dbReference>
<evidence type="ECO:0000256" key="4">
    <source>
        <dbReference type="SAM" id="Phobius"/>
    </source>
</evidence>
<keyword evidence="2" id="KW-0328">Glycosyltransferase</keyword>
<accession>A0A1G5RD19</accession>
<dbReference type="PANTHER" id="PTHR43179">
    <property type="entry name" value="RHAMNOSYLTRANSFERASE WBBL"/>
    <property type="match status" value="1"/>
</dbReference>
<evidence type="ECO:0000256" key="1">
    <source>
        <dbReference type="ARBA" id="ARBA00006739"/>
    </source>
</evidence>
<feature type="transmembrane region" description="Helical" evidence="4">
    <location>
        <begin position="269"/>
        <end position="286"/>
    </location>
</feature>
<dbReference type="RefSeq" id="WP_090220826.1">
    <property type="nucleotide sequence ID" value="NZ_FMWG01000013.1"/>
</dbReference>
<evidence type="ECO:0000256" key="3">
    <source>
        <dbReference type="ARBA" id="ARBA00022679"/>
    </source>
</evidence>
<dbReference type="Pfam" id="PF13641">
    <property type="entry name" value="Glyco_tranf_2_3"/>
    <property type="match status" value="1"/>
</dbReference>
<dbReference type="EMBL" id="FMWG01000013">
    <property type="protein sequence ID" value="SCZ71973.1"/>
    <property type="molecule type" value="Genomic_DNA"/>
</dbReference>
<proteinExistence type="inferred from homology"/>
<gene>
    <name evidence="5" type="ORF">SAMN04488118_11351</name>
</gene>
<sequence>MIASPAPSVVPRRLVAVVVTYNRLDKLKVTLARLLDSPAEELAQVVVVNNASTDGTADWLETQDNPRLDIRTSATNSGGAGGFESGMRHAMETHRPDWLVVMDDDGRPEPGALAAFHALPEGKWDAVAAAVYFPSGEICEMNRPSRNPFWSLPQFWRTLRKGRNGFHIPHAAYQEPACAIDVTSFVGFFISRAAVEQVGYPDADLFIYGDDSIYTLELSRQGSRIGFVPDIRFEHDFTTFVDADSGQRFRPLWKVYYHHRNLLLLYQRAAGWLFWLVLPVVLLKWLSKVRHHAGVRGRYLALTGLAVWDGLQRRRSRAHSDILRRAGEG</sequence>
<dbReference type="AlphaFoldDB" id="A0A1G5RD19"/>
<keyword evidence="6" id="KW-1185">Reference proteome</keyword>
<dbReference type="Proteomes" id="UP000198767">
    <property type="component" value="Unassembled WGS sequence"/>
</dbReference>
<keyword evidence="4" id="KW-1133">Transmembrane helix</keyword>
<organism evidence="5 6">
    <name type="scientific">Epibacterium ulvae</name>
    <dbReference type="NCBI Taxonomy" id="1156985"/>
    <lineage>
        <taxon>Bacteria</taxon>
        <taxon>Pseudomonadati</taxon>
        <taxon>Pseudomonadota</taxon>
        <taxon>Alphaproteobacteria</taxon>
        <taxon>Rhodobacterales</taxon>
        <taxon>Roseobacteraceae</taxon>
        <taxon>Epibacterium</taxon>
    </lineage>
</organism>
<dbReference type="CDD" id="cd04185">
    <property type="entry name" value="GT_2_like_b"/>
    <property type="match status" value="1"/>
</dbReference>
<name>A0A1G5RD19_9RHOB</name>
<keyword evidence="4" id="KW-0472">Membrane</keyword>
<reference evidence="5 6" key="1">
    <citation type="submission" date="2016-10" db="EMBL/GenBank/DDBJ databases">
        <authorList>
            <person name="de Groot N.N."/>
        </authorList>
    </citation>
    <scope>NUCLEOTIDE SEQUENCE [LARGE SCALE GENOMIC DNA]</scope>
    <source>
        <strain evidence="5 6">U95</strain>
    </source>
</reference>
<comment type="similarity">
    <text evidence="1">Belongs to the glycosyltransferase 2 family.</text>
</comment>
<evidence type="ECO:0000313" key="5">
    <source>
        <dbReference type="EMBL" id="SCZ71973.1"/>
    </source>
</evidence>
<protein>
    <submittedName>
        <fullName evidence="5">Glycosyltransferase, GT2 family</fullName>
    </submittedName>
</protein>
<dbReference type="STRING" id="1156985.SAMN04488118_11351"/>
<evidence type="ECO:0000256" key="2">
    <source>
        <dbReference type="ARBA" id="ARBA00022676"/>
    </source>
</evidence>
<keyword evidence="3 5" id="KW-0808">Transferase</keyword>
<dbReference type="Gene3D" id="3.90.550.10">
    <property type="entry name" value="Spore Coat Polysaccharide Biosynthesis Protein SpsA, Chain A"/>
    <property type="match status" value="1"/>
</dbReference>
<keyword evidence="4" id="KW-0812">Transmembrane</keyword>
<dbReference type="PANTHER" id="PTHR43179:SF12">
    <property type="entry name" value="GALACTOFURANOSYLTRANSFERASE GLFT2"/>
    <property type="match status" value="1"/>
</dbReference>